<keyword evidence="3 10" id="KW-0028">Amino-acid biosynthesis</keyword>
<dbReference type="InterPro" id="IPR010139">
    <property type="entry name" value="Imidazole-glycPsynth_HisH"/>
</dbReference>
<dbReference type="InterPro" id="IPR017926">
    <property type="entry name" value="GATASE"/>
</dbReference>
<dbReference type="PANTHER" id="PTHR42701">
    <property type="entry name" value="IMIDAZOLE GLYCEROL PHOSPHATE SYNTHASE SUBUNIT HISH"/>
    <property type="match status" value="1"/>
</dbReference>
<dbReference type="HAMAP" id="MF_00278">
    <property type="entry name" value="HisH"/>
    <property type="match status" value="1"/>
</dbReference>
<dbReference type="GO" id="GO:0004359">
    <property type="term" value="F:glutaminase activity"/>
    <property type="evidence" value="ECO:0007669"/>
    <property type="project" value="UniProtKB-EC"/>
</dbReference>
<evidence type="ECO:0000256" key="4">
    <source>
        <dbReference type="ARBA" id="ARBA00022801"/>
    </source>
</evidence>
<feature type="domain" description="Glutamine amidotransferase" evidence="12">
    <location>
        <begin position="5"/>
        <end position="190"/>
    </location>
</feature>
<keyword evidence="5 10" id="KW-0315">Glutamine amidotransferase</keyword>
<keyword evidence="6 10" id="KW-0368">Histidine biosynthesis</keyword>
<dbReference type="SUPFAM" id="SSF52317">
    <property type="entry name" value="Class I glutamine amidotransferase-like"/>
    <property type="match status" value="1"/>
</dbReference>
<dbReference type="EC" id="4.3.2.10" evidence="10"/>
<evidence type="ECO:0000256" key="5">
    <source>
        <dbReference type="ARBA" id="ARBA00022962"/>
    </source>
</evidence>
<name>A0A2A5WQW1_9GAMM</name>
<accession>A0A2A5WQW1</accession>
<proteinExistence type="inferred from homology"/>
<comment type="subunit">
    <text evidence="2 10">Heterodimer of HisH and HisF.</text>
</comment>
<feature type="active site" description="Nucleophile" evidence="10 11">
    <location>
        <position position="80"/>
    </location>
</feature>
<protein>
    <recommendedName>
        <fullName evidence="10">Imidazole glycerol phosphate synthase subunit HisH</fullName>
        <ecNumber evidence="10">4.3.2.10</ecNumber>
    </recommendedName>
    <alternativeName>
        <fullName evidence="10">IGP synthase glutaminase subunit</fullName>
        <ecNumber evidence="10">3.5.1.2</ecNumber>
    </alternativeName>
    <alternativeName>
        <fullName evidence="10">IGP synthase subunit HisH</fullName>
    </alternativeName>
    <alternativeName>
        <fullName evidence="10">ImGP synthase subunit HisH</fullName>
        <shortName evidence="10">IGPS subunit HisH</shortName>
    </alternativeName>
</protein>
<feature type="active site" evidence="10 11">
    <location>
        <position position="184"/>
    </location>
</feature>
<evidence type="ECO:0000256" key="9">
    <source>
        <dbReference type="ARBA" id="ARBA00049534"/>
    </source>
</evidence>
<evidence type="ECO:0000313" key="13">
    <source>
        <dbReference type="EMBL" id="PDH38930.1"/>
    </source>
</evidence>
<dbReference type="PIRSF" id="PIRSF000495">
    <property type="entry name" value="Amidotransf_hisH"/>
    <property type="match status" value="1"/>
</dbReference>
<evidence type="ECO:0000256" key="10">
    <source>
        <dbReference type="HAMAP-Rule" id="MF_00278"/>
    </source>
</evidence>
<dbReference type="GO" id="GO:0000107">
    <property type="term" value="F:imidazoleglycerol-phosphate synthase activity"/>
    <property type="evidence" value="ECO:0007669"/>
    <property type="project" value="UniProtKB-UniRule"/>
</dbReference>
<keyword evidence="4 10" id="KW-0378">Hydrolase</keyword>
<evidence type="ECO:0000256" key="11">
    <source>
        <dbReference type="PIRSR" id="PIRSR000495-1"/>
    </source>
</evidence>
<dbReference type="PROSITE" id="PS51273">
    <property type="entry name" value="GATASE_TYPE_1"/>
    <property type="match status" value="1"/>
</dbReference>
<feature type="active site" evidence="10 11">
    <location>
        <position position="186"/>
    </location>
</feature>
<evidence type="ECO:0000256" key="7">
    <source>
        <dbReference type="ARBA" id="ARBA00023239"/>
    </source>
</evidence>
<evidence type="ECO:0000256" key="8">
    <source>
        <dbReference type="ARBA" id="ARBA00047838"/>
    </source>
</evidence>
<evidence type="ECO:0000313" key="14">
    <source>
        <dbReference type="Proteomes" id="UP000219327"/>
    </source>
</evidence>
<sequence>MLAIVDYDAGNVRSVQRACEHVGLTDAEITADPDVVRGADRVIFPGVGSSESAVDTLHNRGLDAALTEFYHSGKPLLGICLGSQIVVEHSEEGDKDCLGLLAGQVKRFQLADPSLKVPHIGWNSVDVVRDHPVLKNISSGDEFYFVHSYYVEPVDPETIYGRTDYGEDFCSMLGQNNLFTTQFHLEKSGRLGLGILEAFGDWDGTPPC</sequence>
<comment type="subcellular location">
    <subcellularLocation>
        <location evidence="10">Cytoplasm</location>
    </subcellularLocation>
</comment>
<dbReference type="EC" id="3.5.1.2" evidence="10"/>
<dbReference type="UniPathway" id="UPA00031">
    <property type="reaction ID" value="UER00010"/>
</dbReference>
<comment type="function">
    <text evidence="10">IGPS catalyzes the conversion of PRFAR and glutamine to IGP, AICAR and glutamate. The HisH subunit catalyzes the hydrolysis of glutamine to glutamate and ammonia as part of the synthesis of IGP and AICAR. The resulting ammonia molecule is channeled to the active site of HisF.</text>
</comment>
<comment type="catalytic activity">
    <reaction evidence="8 10">
        <text>5-[(5-phospho-1-deoxy-D-ribulos-1-ylimino)methylamino]-1-(5-phospho-beta-D-ribosyl)imidazole-4-carboxamide + L-glutamine = D-erythro-1-(imidazol-4-yl)glycerol 3-phosphate + 5-amino-1-(5-phospho-beta-D-ribosyl)imidazole-4-carboxamide + L-glutamate + H(+)</text>
        <dbReference type="Rhea" id="RHEA:24793"/>
        <dbReference type="ChEBI" id="CHEBI:15378"/>
        <dbReference type="ChEBI" id="CHEBI:29985"/>
        <dbReference type="ChEBI" id="CHEBI:58278"/>
        <dbReference type="ChEBI" id="CHEBI:58359"/>
        <dbReference type="ChEBI" id="CHEBI:58475"/>
        <dbReference type="ChEBI" id="CHEBI:58525"/>
        <dbReference type="EC" id="4.3.2.10"/>
    </reaction>
</comment>
<comment type="catalytic activity">
    <reaction evidence="9 10">
        <text>L-glutamine + H2O = L-glutamate + NH4(+)</text>
        <dbReference type="Rhea" id="RHEA:15889"/>
        <dbReference type="ChEBI" id="CHEBI:15377"/>
        <dbReference type="ChEBI" id="CHEBI:28938"/>
        <dbReference type="ChEBI" id="CHEBI:29985"/>
        <dbReference type="ChEBI" id="CHEBI:58359"/>
        <dbReference type="EC" id="3.5.1.2"/>
    </reaction>
</comment>
<dbReference type="AlphaFoldDB" id="A0A2A5WQW1"/>
<dbReference type="GO" id="GO:0016829">
    <property type="term" value="F:lyase activity"/>
    <property type="evidence" value="ECO:0007669"/>
    <property type="project" value="UniProtKB-KW"/>
</dbReference>
<comment type="pathway">
    <text evidence="1 10">Amino-acid biosynthesis; L-histidine biosynthesis; L-histidine from 5-phospho-alpha-D-ribose 1-diphosphate: step 5/9.</text>
</comment>
<gene>
    <name evidence="10" type="primary">hisH</name>
    <name evidence="13" type="ORF">CNE99_06525</name>
</gene>
<evidence type="ECO:0000256" key="1">
    <source>
        <dbReference type="ARBA" id="ARBA00005091"/>
    </source>
</evidence>
<evidence type="ECO:0000259" key="12">
    <source>
        <dbReference type="Pfam" id="PF00117"/>
    </source>
</evidence>
<keyword evidence="10" id="KW-0963">Cytoplasm</keyword>
<dbReference type="InterPro" id="IPR029062">
    <property type="entry name" value="Class_I_gatase-like"/>
</dbReference>
<dbReference type="GO" id="GO:0005737">
    <property type="term" value="C:cytoplasm"/>
    <property type="evidence" value="ECO:0007669"/>
    <property type="project" value="UniProtKB-SubCell"/>
</dbReference>
<organism evidence="13 14">
    <name type="scientific">OM182 bacterium MED-G24</name>
    <dbReference type="NCBI Taxonomy" id="1986255"/>
    <lineage>
        <taxon>Bacteria</taxon>
        <taxon>Pseudomonadati</taxon>
        <taxon>Pseudomonadota</taxon>
        <taxon>Gammaproteobacteria</taxon>
        <taxon>OMG group</taxon>
        <taxon>OM182 clade</taxon>
    </lineage>
</organism>
<dbReference type="EMBL" id="NTKD01000032">
    <property type="protein sequence ID" value="PDH38930.1"/>
    <property type="molecule type" value="Genomic_DNA"/>
</dbReference>
<reference evidence="13 14" key="1">
    <citation type="submission" date="2017-08" db="EMBL/GenBank/DDBJ databases">
        <title>Fine stratification of microbial communities through a metagenomic profile of the photic zone.</title>
        <authorList>
            <person name="Haro-Moreno J.M."/>
            <person name="Lopez-Perez M."/>
            <person name="De La Torre J."/>
            <person name="Picazo A."/>
            <person name="Camacho A."/>
            <person name="Rodriguez-Valera F."/>
        </authorList>
    </citation>
    <scope>NUCLEOTIDE SEQUENCE [LARGE SCALE GENOMIC DNA]</scope>
    <source>
        <strain evidence="13">MED-G24</strain>
    </source>
</reference>
<dbReference type="NCBIfam" id="TIGR01855">
    <property type="entry name" value="IMP_synth_hisH"/>
    <property type="match status" value="1"/>
</dbReference>
<keyword evidence="7 10" id="KW-0456">Lyase</keyword>
<evidence type="ECO:0000256" key="6">
    <source>
        <dbReference type="ARBA" id="ARBA00023102"/>
    </source>
</evidence>
<dbReference type="Proteomes" id="UP000219327">
    <property type="component" value="Unassembled WGS sequence"/>
</dbReference>
<evidence type="ECO:0000256" key="3">
    <source>
        <dbReference type="ARBA" id="ARBA00022605"/>
    </source>
</evidence>
<dbReference type="Gene3D" id="3.40.50.880">
    <property type="match status" value="1"/>
</dbReference>
<comment type="caution">
    <text evidence="13">The sequence shown here is derived from an EMBL/GenBank/DDBJ whole genome shotgun (WGS) entry which is preliminary data.</text>
</comment>
<dbReference type="GO" id="GO:0000105">
    <property type="term" value="P:L-histidine biosynthetic process"/>
    <property type="evidence" value="ECO:0007669"/>
    <property type="project" value="UniProtKB-UniRule"/>
</dbReference>
<evidence type="ECO:0000256" key="2">
    <source>
        <dbReference type="ARBA" id="ARBA00011152"/>
    </source>
</evidence>
<dbReference type="PANTHER" id="PTHR42701:SF1">
    <property type="entry name" value="IMIDAZOLE GLYCEROL PHOSPHATE SYNTHASE SUBUNIT HISH"/>
    <property type="match status" value="1"/>
</dbReference>
<dbReference type="CDD" id="cd01748">
    <property type="entry name" value="GATase1_IGP_Synthase"/>
    <property type="match status" value="1"/>
</dbReference>
<dbReference type="Pfam" id="PF00117">
    <property type="entry name" value="GATase"/>
    <property type="match status" value="1"/>
</dbReference>